<evidence type="ECO:0000313" key="2">
    <source>
        <dbReference type="Proteomes" id="UP000663891"/>
    </source>
</evidence>
<name>A0A815W7J6_9BILA</name>
<sequence length="63" mass="6399">REIFATYFTTTASTCIADGAACTVDGDGNNVGTRCCDRGSCVIRDVPRIDCAAGDTGCTCVGA</sequence>
<feature type="non-terminal residue" evidence="1">
    <location>
        <position position="1"/>
    </location>
</feature>
<protein>
    <submittedName>
        <fullName evidence="1">Uncharacterized protein</fullName>
    </submittedName>
</protein>
<evidence type="ECO:0000313" key="1">
    <source>
        <dbReference type="EMBL" id="CAF1544913.1"/>
    </source>
</evidence>
<proteinExistence type="predicted"/>
<organism evidence="1 2">
    <name type="scientific">Adineta steineri</name>
    <dbReference type="NCBI Taxonomy" id="433720"/>
    <lineage>
        <taxon>Eukaryota</taxon>
        <taxon>Metazoa</taxon>
        <taxon>Spiralia</taxon>
        <taxon>Gnathifera</taxon>
        <taxon>Rotifera</taxon>
        <taxon>Eurotatoria</taxon>
        <taxon>Bdelloidea</taxon>
        <taxon>Adinetida</taxon>
        <taxon>Adinetidae</taxon>
        <taxon>Adineta</taxon>
    </lineage>
</organism>
<reference evidence="1" key="1">
    <citation type="submission" date="2021-02" db="EMBL/GenBank/DDBJ databases">
        <authorList>
            <person name="Nowell W R."/>
        </authorList>
    </citation>
    <scope>NUCLEOTIDE SEQUENCE</scope>
</reference>
<accession>A0A815W7J6</accession>
<dbReference type="EMBL" id="CAJNON010008609">
    <property type="protein sequence ID" value="CAF1544913.1"/>
    <property type="molecule type" value="Genomic_DNA"/>
</dbReference>
<dbReference type="Proteomes" id="UP000663891">
    <property type="component" value="Unassembled WGS sequence"/>
</dbReference>
<dbReference type="AlphaFoldDB" id="A0A815W7J6"/>
<gene>
    <name evidence="1" type="ORF">VCS650_LOCUS44106</name>
</gene>
<comment type="caution">
    <text evidence="1">The sequence shown here is derived from an EMBL/GenBank/DDBJ whole genome shotgun (WGS) entry which is preliminary data.</text>
</comment>